<dbReference type="EMBL" id="CACTIH010004485">
    <property type="protein sequence ID" value="CAA2990926.1"/>
    <property type="molecule type" value="Genomic_DNA"/>
</dbReference>
<evidence type="ECO:0000313" key="5">
    <source>
        <dbReference type="EMBL" id="CAA2990926.1"/>
    </source>
</evidence>
<feature type="repeat" description="ANK" evidence="3">
    <location>
        <begin position="110"/>
        <end position="142"/>
    </location>
</feature>
<evidence type="ECO:0000256" key="2">
    <source>
        <dbReference type="ARBA" id="ARBA00023043"/>
    </source>
</evidence>
<dbReference type="InterPro" id="IPR002110">
    <property type="entry name" value="Ankyrin_rpt"/>
</dbReference>
<accession>A0A8S0SEK4</accession>
<comment type="caution">
    <text evidence="5">The sequence shown here is derived from an EMBL/GenBank/DDBJ whole genome shotgun (WGS) entry which is preliminary data.</text>
</comment>
<organism evidence="5 6">
    <name type="scientific">Olea europaea subsp. europaea</name>
    <dbReference type="NCBI Taxonomy" id="158383"/>
    <lineage>
        <taxon>Eukaryota</taxon>
        <taxon>Viridiplantae</taxon>
        <taxon>Streptophyta</taxon>
        <taxon>Embryophyta</taxon>
        <taxon>Tracheophyta</taxon>
        <taxon>Spermatophyta</taxon>
        <taxon>Magnoliopsida</taxon>
        <taxon>eudicotyledons</taxon>
        <taxon>Gunneridae</taxon>
        <taxon>Pentapetalae</taxon>
        <taxon>asterids</taxon>
        <taxon>lamiids</taxon>
        <taxon>Lamiales</taxon>
        <taxon>Oleaceae</taxon>
        <taxon>Oleeae</taxon>
        <taxon>Olea</taxon>
    </lineage>
</organism>
<name>A0A8S0SEK4_OLEEU</name>
<gene>
    <name evidence="5" type="ORF">OLEA9_A117388</name>
</gene>
<proteinExistence type="predicted"/>
<evidence type="ECO:0000256" key="1">
    <source>
        <dbReference type="ARBA" id="ARBA00022737"/>
    </source>
</evidence>
<protein>
    <submittedName>
        <fullName evidence="5">E3 ubiquitin- ligase XBAT31</fullName>
    </submittedName>
</protein>
<sequence>VLCMLLDRCSNPDILNRHKQILLFDTLHGRTCLDYAAYYGHSDCLQLILSAARSSCTVLVRGFSRFVNIRDGSGATPLRLAARQRGRVCVHVLLSSGALVCASTGGYSYPGSTPLHLAARGGFLDSVQDLLAWGADHLQRDSSGRIPYLVAMKHKHEACAALLNPLAPEPLTWPSSLKFFSELNPEAKVLLEEALIEANIKREKAILMEASDSIPQLSSSGGTDDDFEVQNPAKIDAKNKTDGDMEMEFSSTMPRRTRKSFNLGEGSSSFKSLSSLGSFGRLSCNSGKVGAECNEEFDKT</sequence>
<keyword evidence="6" id="KW-1185">Reference proteome</keyword>
<keyword evidence="5" id="KW-0436">Ligase</keyword>
<evidence type="ECO:0000256" key="3">
    <source>
        <dbReference type="PROSITE-ProRule" id="PRU00023"/>
    </source>
</evidence>
<dbReference type="Gene3D" id="1.25.40.20">
    <property type="entry name" value="Ankyrin repeat-containing domain"/>
    <property type="match status" value="1"/>
</dbReference>
<dbReference type="PROSITE" id="PS50297">
    <property type="entry name" value="ANK_REP_REGION"/>
    <property type="match status" value="1"/>
</dbReference>
<evidence type="ECO:0000256" key="4">
    <source>
        <dbReference type="SAM" id="MobiDB-lite"/>
    </source>
</evidence>
<dbReference type="SMART" id="SM00248">
    <property type="entry name" value="ANK"/>
    <property type="match status" value="3"/>
</dbReference>
<dbReference type="PANTHER" id="PTHR24201:SF16">
    <property type="entry name" value="ANKYRIN-1-LIKE-RELATED"/>
    <property type="match status" value="1"/>
</dbReference>
<keyword evidence="1" id="KW-0677">Repeat</keyword>
<feature type="region of interest" description="Disordered" evidence="4">
    <location>
        <begin position="243"/>
        <end position="268"/>
    </location>
</feature>
<dbReference type="InterPro" id="IPR036770">
    <property type="entry name" value="Ankyrin_rpt-contain_sf"/>
</dbReference>
<dbReference type="AlphaFoldDB" id="A0A8S0SEK4"/>
<dbReference type="SUPFAM" id="SSF48403">
    <property type="entry name" value="Ankyrin repeat"/>
    <property type="match status" value="1"/>
</dbReference>
<dbReference type="GO" id="GO:0005634">
    <property type="term" value="C:nucleus"/>
    <property type="evidence" value="ECO:0007669"/>
    <property type="project" value="TreeGrafter"/>
</dbReference>
<dbReference type="PANTHER" id="PTHR24201">
    <property type="entry name" value="ANK_REP_REGION DOMAIN-CONTAINING PROTEIN"/>
    <property type="match status" value="1"/>
</dbReference>
<dbReference type="OrthoDB" id="194358at2759"/>
<dbReference type="PROSITE" id="PS50088">
    <property type="entry name" value="ANK_REPEAT"/>
    <property type="match status" value="1"/>
</dbReference>
<dbReference type="Proteomes" id="UP000594638">
    <property type="component" value="Unassembled WGS sequence"/>
</dbReference>
<reference evidence="5 6" key="1">
    <citation type="submission" date="2019-12" db="EMBL/GenBank/DDBJ databases">
        <authorList>
            <person name="Alioto T."/>
            <person name="Alioto T."/>
            <person name="Gomez Garrido J."/>
        </authorList>
    </citation>
    <scope>NUCLEOTIDE SEQUENCE [LARGE SCALE GENOMIC DNA]</scope>
</reference>
<keyword evidence="2 3" id="KW-0040">ANK repeat</keyword>
<dbReference type="InterPro" id="IPR050776">
    <property type="entry name" value="Ank_Repeat/CDKN_Inhibitor"/>
</dbReference>
<dbReference type="Gramene" id="OE9A117388T1">
    <property type="protein sequence ID" value="OE9A117388C1"/>
    <property type="gene ID" value="OE9A117388"/>
</dbReference>
<feature type="non-terminal residue" evidence="5">
    <location>
        <position position="1"/>
    </location>
</feature>
<dbReference type="Pfam" id="PF00023">
    <property type="entry name" value="Ank"/>
    <property type="match status" value="2"/>
</dbReference>
<dbReference type="GO" id="GO:0016874">
    <property type="term" value="F:ligase activity"/>
    <property type="evidence" value="ECO:0007669"/>
    <property type="project" value="UniProtKB-KW"/>
</dbReference>
<evidence type="ECO:0000313" key="6">
    <source>
        <dbReference type="Proteomes" id="UP000594638"/>
    </source>
</evidence>